<dbReference type="InterPro" id="IPR008930">
    <property type="entry name" value="Terpenoid_cyclase/PrenylTrfase"/>
</dbReference>
<dbReference type="Proteomes" id="UP000176299">
    <property type="component" value="Unassembled WGS sequence"/>
</dbReference>
<dbReference type="EMBL" id="MHCN01000019">
    <property type="protein sequence ID" value="OGY20946.1"/>
    <property type="molecule type" value="Genomic_DNA"/>
</dbReference>
<feature type="transmembrane region" description="Helical" evidence="3">
    <location>
        <begin position="21"/>
        <end position="39"/>
    </location>
</feature>
<dbReference type="GO" id="GO:0004866">
    <property type="term" value="F:endopeptidase inhibitor activity"/>
    <property type="evidence" value="ECO:0007669"/>
    <property type="project" value="InterPro"/>
</dbReference>
<proteinExistence type="inferred from homology"/>
<dbReference type="CDD" id="cd02891">
    <property type="entry name" value="A2M_like"/>
    <property type="match status" value="1"/>
</dbReference>
<dbReference type="Pfam" id="PF07678">
    <property type="entry name" value="TED_complement"/>
    <property type="match status" value="1"/>
</dbReference>
<feature type="domain" description="Alpha-2-macroglobulin" evidence="6">
    <location>
        <begin position="988"/>
        <end position="1078"/>
    </location>
</feature>
<dbReference type="Gene3D" id="2.170.16.10">
    <property type="entry name" value="Hedgehog/Intein (Hint) domain"/>
    <property type="match status" value="1"/>
</dbReference>
<organism evidence="7 8">
    <name type="scientific">Candidatus Woykebacteria bacterium GWA1_44_8</name>
    <dbReference type="NCBI Taxonomy" id="1802591"/>
    <lineage>
        <taxon>Bacteria</taxon>
        <taxon>Candidatus Woykeibacteriota</taxon>
    </lineage>
</organism>
<accession>A0A1G1VZV2</accession>
<dbReference type="GO" id="GO:0005615">
    <property type="term" value="C:extracellular space"/>
    <property type="evidence" value="ECO:0007669"/>
    <property type="project" value="InterPro"/>
</dbReference>
<evidence type="ECO:0000256" key="1">
    <source>
        <dbReference type="ARBA" id="ARBA00010556"/>
    </source>
</evidence>
<dbReference type="InterPro" id="IPR011626">
    <property type="entry name" value="Alpha-macroglobulin_TED"/>
</dbReference>
<keyword evidence="3" id="KW-1133">Transmembrane helix</keyword>
<comment type="caution">
    <text evidence="7">The sequence shown here is derived from an EMBL/GenBank/DDBJ whole genome shotgun (WGS) entry which is preliminary data.</text>
</comment>
<dbReference type="InterPro" id="IPR047565">
    <property type="entry name" value="Alpha-macroglob_thiol-ester_cl"/>
</dbReference>
<sequence>MKDRDQLAQKLKNLFSPKISSLLVGLIPIIALAGIYLTLNNFHPFEKNSPQKAKNQTPQERNKDRVLAEQSTGISISGSKGGGEGGLVALASTEEPAVYVGAGKDVSGSAEISIYQASEDTLLNYLLHDKNGKQLNPNPDISKFTYVTKVNQQITGGYGKEVKVILPLAETGIWFLRATLGSSSSDLFVIRSNIGTTVKEGDNEYIFWGQNFKTRRSVSEGAITIYDLKDSRKVITSTSFNTQGIAKTKLTAEADIAVIKQGDDKSIIPINLKYLSPEGESYFYEYRTFQPKSRQSGYFIFTDRPLYRPGDKVYFKSVLRDDDDVRYTVPKGTASVKIYEGYNWGSSNTSNEGLVFEKNYPISKDGTINGEYTLPANSKTGTYTLAVSIPGSTGSSLWFDVQFFRKPEYSIDVTTQKTELVAGDNSSFTISGNYFSGQPISNQKVKYTIYSADFYEYSYLTDRSYALNDNYRYGYWGGDKVKEGEVTLDQKGRADTALDTKALLAAAKGKSQVLSIEAEFDDGSGNPSFSRKNILVYAGEFGIYRKDYSYGTKVNTPLSLPVVLVSRHNTNVSGVNLTAKIHRENWISYQEPDKKYPSYKKEEEDLPPVKTKTDAQGNATLNFTPTKAGSYKITAEASDQRGNLVSKEFYSYVCSEDQFCYSGEQDNGIIIQTDKQKYLPTDTVHFTIYSETADRDVFLSLERARVNRFQIVHLTGKSGTVDVPLVSTDMPNMFAKVSSFSNNTHDTGSVTIVVSPESKRLTVKITPDRNKLGPSDNVTINLETKDSTGKPVSADLAVWVVDKAIFELVDEGLGDIFTTFWQERYNDTQEAHALEGIPIISAERGAGCFAAGTPVLLTDKTTKPIEKIKVGDTVLTRESEKSPELVKAKVVGTHQAVVSGYLIINSNLRVTPNHRLWVNDSWKLAGSIQIGDKLTDLNGKSITISSLEWVRGKFTVYNLQIERYKTYFAAGIWAHNDKGGAREIFKDTAYWNPSVHTDKSGKASISFKLPDNLTTWVLSAVGSTTDTKVGQTTSEIVVTKDVIVRPILPNILREGDKVILAALVHNFTDKDHVFDTDLKFDSGDVKPTATTSAIPIKSKETQQVSWNVSPKKENEAAKLTYSATAKEDKKAADTVVQKIPVRPFGFLEQRAETGDGPKTFNVKLSPDSSKQKSGVTISLSPTLVGALPAAMKHLIYYPYGCVEQTTGSLVPAVIAKTNPDLFAQSLADHNLDLIIQKGLTRLANLRHSDGGWAWWGSGKSDTFITAYVVEYLLAARQAGFSVDQELLSQAQSFLEAENKEDTREDVVAKTYALTLLNSSKRKTKLSDLDKLSPDLLSLAVMANVLNGDKNPQSNGLAKLAAAAKTQGDAAFWEAGSEKKFGSKDTSTAFAIRAILTAGGDRNLAVKGAKYLNRNRRYQYWTSTFATAQVVRALVDLSKTGSEQTPNYTYTVSLDKKEIAKGTVNSPKQIIKDIAIPIDKIKPAGSNLAISKSGAGQIYSTLVINEFRTDRNAKAVNHGLEVKREYISDQGSDYSLAVGDTVTVKITVKGLKTEENYGIITDELPAGMIPVNKVFKNEQYGKDPYYSYYHSYDVTDQETTENGVVLSLYQIAVGEHTYTYKARVISAGTFSTPPATASLMYAPEIWGRSGAQTVQVTTESKILPQKAIQKALEKYARAKTVIAGAIILIVLLGAGTIFILKRKGVTIKQLKEGIFRILEGLKTKIPWRNKQGPSQPGPPNNSL</sequence>
<protein>
    <recommendedName>
        <fullName evidence="9">Intein C-terminal splicing domain-containing protein</fullName>
    </recommendedName>
</protein>
<evidence type="ECO:0000313" key="8">
    <source>
        <dbReference type="Proteomes" id="UP000176299"/>
    </source>
</evidence>
<feature type="region of interest" description="Disordered" evidence="2">
    <location>
        <begin position="599"/>
        <end position="619"/>
    </location>
</feature>
<dbReference type="Gene3D" id="2.60.40.10">
    <property type="entry name" value="Immunoglobulins"/>
    <property type="match status" value="2"/>
</dbReference>
<evidence type="ECO:0000256" key="3">
    <source>
        <dbReference type="SAM" id="Phobius"/>
    </source>
</evidence>
<keyword evidence="3" id="KW-0812">Transmembrane</keyword>
<dbReference type="SMART" id="SM01419">
    <property type="entry name" value="Thiol-ester_cl"/>
    <property type="match status" value="1"/>
</dbReference>
<dbReference type="SUPFAM" id="SSF51294">
    <property type="entry name" value="Hedgehog/intein (Hint) domain"/>
    <property type="match status" value="1"/>
</dbReference>
<dbReference type="Gene3D" id="2.20.130.20">
    <property type="match status" value="1"/>
</dbReference>
<dbReference type="Pfam" id="PF01835">
    <property type="entry name" value="MG2"/>
    <property type="match status" value="1"/>
</dbReference>
<dbReference type="InterPro" id="IPR051802">
    <property type="entry name" value="YfhM-like"/>
</dbReference>
<gene>
    <name evidence="7" type="ORF">A2113_01415</name>
</gene>
<reference evidence="7 8" key="1">
    <citation type="journal article" date="2016" name="Nat. Commun.">
        <title>Thousands of microbial genomes shed light on interconnected biogeochemical processes in an aquifer system.</title>
        <authorList>
            <person name="Anantharaman K."/>
            <person name="Brown C.T."/>
            <person name="Hug L.A."/>
            <person name="Sharon I."/>
            <person name="Castelle C.J."/>
            <person name="Probst A.J."/>
            <person name="Thomas B.C."/>
            <person name="Singh A."/>
            <person name="Wilkins M.J."/>
            <person name="Karaoz U."/>
            <person name="Brodie E.L."/>
            <person name="Williams K.H."/>
            <person name="Hubbard S.S."/>
            <person name="Banfield J.F."/>
        </authorList>
    </citation>
    <scope>NUCLEOTIDE SEQUENCE [LARGE SCALE GENOMIC DNA]</scope>
</reference>
<feature type="domain" description="Alpha-2-macroglobulin bait region" evidence="5">
    <location>
        <begin position="669"/>
        <end position="808"/>
    </location>
</feature>
<dbReference type="InterPro" id="IPR013783">
    <property type="entry name" value="Ig-like_fold"/>
</dbReference>
<dbReference type="CDD" id="cd00081">
    <property type="entry name" value="Hint"/>
    <property type="match status" value="1"/>
</dbReference>
<dbReference type="PROSITE" id="PS50817">
    <property type="entry name" value="INTEIN_N_TER"/>
    <property type="match status" value="1"/>
</dbReference>
<evidence type="ECO:0000256" key="2">
    <source>
        <dbReference type="SAM" id="MobiDB-lite"/>
    </source>
</evidence>
<dbReference type="SUPFAM" id="SSF48239">
    <property type="entry name" value="Terpenoid cyclases/Protein prenyltransferases"/>
    <property type="match status" value="1"/>
</dbReference>
<dbReference type="GO" id="GO:0016539">
    <property type="term" value="P:intein-mediated protein splicing"/>
    <property type="evidence" value="ECO:0007669"/>
    <property type="project" value="InterPro"/>
</dbReference>
<name>A0A1G1VZV2_9BACT</name>
<dbReference type="InterPro" id="IPR002890">
    <property type="entry name" value="MG2"/>
</dbReference>
<feature type="transmembrane region" description="Helical" evidence="3">
    <location>
        <begin position="1680"/>
        <end position="1699"/>
    </location>
</feature>
<evidence type="ECO:0008006" key="9">
    <source>
        <dbReference type="Google" id="ProtNLM"/>
    </source>
</evidence>
<dbReference type="STRING" id="1802591.A2113_01415"/>
<dbReference type="Gene3D" id="2.60.40.1930">
    <property type="match status" value="1"/>
</dbReference>
<dbReference type="Gene3D" id="1.50.10.20">
    <property type="match status" value="1"/>
</dbReference>
<dbReference type="InterPro" id="IPR001599">
    <property type="entry name" value="Macroglobln_a2"/>
</dbReference>
<dbReference type="Pfam" id="PF07591">
    <property type="entry name" value="PT-HINT"/>
    <property type="match status" value="1"/>
</dbReference>
<dbReference type="SMART" id="SM01359">
    <property type="entry name" value="A2M_N_2"/>
    <property type="match status" value="1"/>
</dbReference>
<dbReference type="InterPro" id="IPR011625">
    <property type="entry name" value="A2M_N_BRD"/>
</dbReference>
<dbReference type="SMART" id="SM00306">
    <property type="entry name" value="HintN"/>
    <property type="match status" value="1"/>
</dbReference>
<dbReference type="Pfam" id="PF17973">
    <property type="entry name" value="bMG10"/>
    <property type="match status" value="1"/>
</dbReference>
<dbReference type="InterPro" id="IPR003587">
    <property type="entry name" value="Hint_dom_N"/>
</dbReference>
<dbReference type="InterPro" id="IPR041246">
    <property type="entry name" value="Bact_MG10"/>
</dbReference>
<dbReference type="Pfam" id="PF07703">
    <property type="entry name" value="A2M_BRD"/>
    <property type="match status" value="1"/>
</dbReference>
<evidence type="ECO:0000259" key="6">
    <source>
        <dbReference type="SMART" id="SM01360"/>
    </source>
</evidence>
<feature type="region of interest" description="Disordered" evidence="2">
    <location>
        <begin position="46"/>
        <end position="81"/>
    </location>
</feature>
<feature type="compositionally biased region" description="Polar residues" evidence="2">
    <location>
        <begin position="48"/>
        <end position="59"/>
    </location>
</feature>
<keyword evidence="3" id="KW-0472">Membrane</keyword>
<evidence type="ECO:0000259" key="5">
    <source>
        <dbReference type="SMART" id="SM01359"/>
    </source>
</evidence>
<feature type="domain" description="Hint" evidence="4">
    <location>
        <begin position="846"/>
        <end position="938"/>
    </location>
</feature>
<dbReference type="SMART" id="SM01360">
    <property type="entry name" value="A2M"/>
    <property type="match status" value="1"/>
</dbReference>
<evidence type="ECO:0000313" key="7">
    <source>
        <dbReference type="EMBL" id="OGY20946.1"/>
    </source>
</evidence>
<dbReference type="PANTHER" id="PTHR40094:SF1">
    <property type="entry name" value="UBIQUITIN DOMAIN-CONTAINING PROTEIN"/>
    <property type="match status" value="1"/>
</dbReference>
<dbReference type="PANTHER" id="PTHR40094">
    <property type="entry name" value="ALPHA-2-MACROGLOBULIN HOMOLOG"/>
    <property type="match status" value="1"/>
</dbReference>
<evidence type="ECO:0000259" key="4">
    <source>
        <dbReference type="SMART" id="SM00306"/>
    </source>
</evidence>
<dbReference type="InterPro" id="IPR006141">
    <property type="entry name" value="Intein_N"/>
</dbReference>
<comment type="similarity">
    <text evidence="1">Belongs to the protease inhibitor I39 (alpha-2-macroglobulin) family. Bacterial alpha-2-macroglobulin subfamily.</text>
</comment>
<dbReference type="InterPro" id="IPR036844">
    <property type="entry name" value="Hint_dom_sf"/>
</dbReference>
<dbReference type="Pfam" id="PF00207">
    <property type="entry name" value="A2M"/>
    <property type="match status" value="1"/>
</dbReference>